<dbReference type="RefSeq" id="WP_182604801.1">
    <property type="nucleotide sequence ID" value="NZ_VKHT01000039.1"/>
</dbReference>
<dbReference type="EMBL" id="VKHT01000039">
    <property type="protein sequence ID" value="MBB0243078.1"/>
    <property type="molecule type" value="Genomic_DNA"/>
</dbReference>
<evidence type="ECO:0000313" key="3">
    <source>
        <dbReference type="Proteomes" id="UP000538929"/>
    </source>
</evidence>
<name>A0A7W3TA40_9ACTN</name>
<evidence type="ECO:0000313" key="2">
    <source>
        <dbReference type="EMBL" id="MBB0243078.1"/>
    </source>
</evidence>
<feature type="domain" description="VOC" evidence="1">
    <location>
        <begin position="5"/>
        <end position="125"/>
    </location>
</feature>
<dbReference type="Pfam" id="PF18029">
    <property type="entry name" value="Glyoxalase_6"/>
    <property type="match status" value="1"/>
</dbReference>
<dbReference type="Gene3D" id="3.10.180.10">
    <property type="entry name" value="2,3-Dihydroxybiphenyl 1,2-Dioxygenase, domain 1"/>
    <property type="match status" value="1"/>
</dbReference>
<dbReference type="PROSITE" id="PS51819">
    <property type="entry name" value="VOC"/>
    <property type="match status" value="1"/>
</dbReference>
<comment type="caution">
    <text evidence="2">The sequence shown here is derived from an EMBL/GenBank/DDBJ whole genome shotgun (WGS) entry which is preliminary data.</text>
</comment>
<dbReference type="CDD" id="cd06587">
    <property type="entry name" value="VOC"/>
    <property type="match status" value="1"/>
</dbReference>
<dbReference type="PANTHER" id="PTHR35908:SF1">
    <property type="entry name" value="CONSERVED PROTEIN"/>
    <property type="match status" value="1"/>
</dbReference>
<gene>
    <name evidence="2" type="ORF">FNQ90_02870</name>
</gene>
<organism evidence="2 3">
    <name type="scientific">Streptomyces alkaliphilus</name>
    <dbReference type="NCBI Taxonomy" id="1472722"/>
    <lineage>
        <taxon>Bacteria</taxon>
        <taxon>Bacillati</taxon>
        <taxon>Actinomycetota</taxon>
        <taxon>Actinomycetes</taxon>
        <taxon>Kitasatosporales</taxon>
        <taxon>Streptomycetaceae</taxon>
        <taxon>Streptomyces</taxon>
    </lineage>
</organism>
<evidence type="ECO:0000259" key="1">
    <source>
        <dbReference type="PROSITE" id="PS51819"/>
    </source>
</evidence>
<dbReference type="Proteomes" id="UP000538929">
    <property type="component" value="Unassembled WGS sequence"/>
</dbReference>
<keyword evidence="3" id="KW-1185">Reference proteome</keyword>
<sequence>MAIATMGITVLDCPDPKELADFYAAVLDGTVEGGPGDEWVTVSTPDGAKRLGFQRSEGYRPPEWPSTEHGQQLHLDLYVPRDRIDEAERQVIDLGARPVRGDDDGKLDFRVYLDPVGHPFCLCTC</sequence>
<dbReference type="SUPFAM" id="SSF54593">
    <property type="entry name" value="Glyoxalase/Bleomycin resistance protein/Dihydroxybiphenyl dioxygenase"/>
    <property type="match status" value="1"/>
</dbReference>
<proteinExistence type="predicted"/>
<dbReference type="AlphaFoldDB" id="A0A7W3TA40"/>
<reference evidence="3" key="1">
    <citation type="submission" date="2019-10" db="EMBL/GenBank/DDBJ databases">
        <title>Streptomyces sp. nov., a novel actinobacterium isolated from alkaline environment.</title>
        <authorList>
            <person name="Golinska P."/>
        </authorList>
    </citation>
    <scope>NUCLEOTIDE SEQUENCE [LARGE SCALE GENOMIC DNA]</scope>
    <source>
        <strain evidence="3">DSM 42118</strain>
    </source>
</reference>
<accession>A0A7W3TA40</accession>
<dbReference type="InterPro" id="IPR041581">
    <property type="entry name" value="Glyoxalase_6"/>
</dbReference>
<dbReference type="PANTHER" id="PTHR35908">
    <property type="entry name" value="HYPOTHETICAL FUSION PROTEIN"/>
    <property type="match status" value="1"/>
</dbReference>
<dbReference type="InterPro" id="IPR037523">
    <property type="entry name" value="VOC_core"/>
</dbReference>
<protein>
    <submittedName>
        <fullName evidence="2">VOC family protein</fullName>
    </submittedName>
</protein>
<dbReference type="InterPro" id="IPR029068">
    <property type="entry name" value="Glyas_Bleomycin-R_OHBP_Dase"/>
</dbReference>